<dbReference type="AlphaFoldDB" id="A0A9W8LYL4"/>
<evidence type="ECO:0000313" key="1">
    <source>
        <dbReference type="EMBL" id="KAJ2845149.1"/>
    </source>
</evidence>
<reference evidence="1" key="1">
    <citation type="submission" date="2022-07" db="EMBL/GenBank/DDBJ databases">
        <title>Phylogenomic reconstructions and comparative analyses of Kickxellomycotina fungi.</title>
        <authorList>
            <person name="Reynolds N.K."/>
            <person name="Stajich J.E."/>
            <person name="Barry K."/>
            <person name="Grigoriev I.V."/>
            <person name="Crous P."/>
            <person name="Smith M.E."/>
        </authorList>
    </citation>
    <scope>NUCLEOTIDE SEQUENCE</scope>
    <source>
        <strain evidence="1">NRRL 1566</strain>
    </source>
</reference>
<sequence length="225" mass="24708">MQTWPPDTNEVSPGTIPQVEIINEAQHVGAGESATFNITIALPSELEESQRWFYGGFLNFTLTFENENTTSQLVVPYGGFNGDYSAVNVLSPESLGIPSFVDVKGNPIPDISAYSLTPENPAIFMFGFDIPVSYCYVTLVGSDGKIAGYLPDGFGQYLPRSLLLTSSPYIVPVNNTIVTGEDFNKPAIVPDGEYYVQIHALRPFANLNNEEDYQIWKSPSFQISS</sequence>
<gene>
    <name evidence="1" type="ORF">IWW36_004902</name>
</gene>
<evidence type="ECO:0000313" key="2">
    <source>
        <dbReference type="Proteomes" id="UP001139887"/>
    </source>
</evidence>
<dbReference type="GO" id="GO:0016020">
    <property type="term" value="C:membrane"/>
    <property type="evidence" value="ECO:0007669"/>
    <property type="project" value="InterPro"/>
</dbReference>
<organism evidence="1 2">
    <name type="scientific">Coemansia brasiliensis</name>
    <dbReference type="NCBI Taxonomy" id="2650707"/>
    <lineage>
        <taxon>Eukaryota</taxon>
        <taxon>Fungi</taxon>
        <taxon>Fungi incertae sedis</taxon>
        <taxon>Zoopagomycota</taxon>
        <taxon>Kickxellomycotina</taxon>
        <taxon>Kickxellomycetes</taxon>
        <taxon>Kickxellales</taxon>
        <taxon>Kickxellaceae</taxon>
        <taxon>Coemansia</taxon>
    </lineage>
</organism>
<dbReference type="OrthoDB" id="10256524at2759"/>
<dbReference type="Gene3D" id="2.60.40.1710">
    <property type="entry name" value="Subtilisin-like superfamily"/>
    <property type="match status" value="1"/>
</dbReference>
<dbReference type="EMBL" id="JANBUW010000878">
    <property type="protein sequence ID" value="KAJ2845149.1"/>
    <property type="molecule type" value="Genomic_DNA"/>
</dbReference>
<dbReference type="Proteomes" id="UP001139887">
    <property type="component" value="Unassembled WGS sequence"/>
</dbReference>
<proteinExistence type="predicted"/>
<name>A0A9W8LYL4_9FUNG</name>
<protein>
    <submittedName>
        <fullName evidence="1">Uncharacterized protein</fullName>
    </submittedName>
</protein>
<accession>A0A9W8LYL4</accession>
<comment type="caution">
    <text evidence="1">The sequence shown here is derived from an EMBL/GenBank/DDBJ whole genome shotgun (WGS) entry which is preliminary data.</text>
</comment>
<keyword evidence="2" id="KW-1185">Reference proteome</keyword>
<dbReference type="GO" id="GO:0004252">
    <property type="term" value="F:serine-type endopeptidase activity"/>
    <property type="evidence" value="ECO:0007669"/>
    <property type="project" value="InterPro"/>
</dbReference>